<keyword evidence="2" id="KW-0472">Membrane</keyword>
<organism evidence="3 4">
    <name type="scientific">Rhodoplanes serenus</name>
    <dbReference type="NCBI Taxonomy" id="200615"/>
    <lineage>
        <taxon>Bacteria</taxon>
        <taxon>Pseudomonadati</taxon>
        <taxon>Pseudomonadota</taxon>
        <taxon>Alphaproteobacteria</taxon>
        <taxon>Hyphomicrobiales</taxon>
        <taxon>Nitrobacteraceae</taxon>
        <taxon>Rhodoplanes</taxon>
    </lineage>
</organism>
<keyword evidence="2" id="KW-0812">Transmembrane</keyword>
<feature type="transmembrane region" description="Helical" evidence="2">
    <location>
        <begin position="37"/>
        <end position="55"/>
    </location>
</feature>
<accession>A0A3S4F7P6</accession>
<dbReference type="EMBL" id="UWOC01000035">
    <property type="protein sequence ID" value="VCU07534.1"/>
    <property type="molecule type" value="Genomic_DNA"/>
</dbReference>
<evidence type="ECO:0000256" key="1">
    <source>
        <dbReference type="SAM" id="MobiDB-lite"/>
    </source>
</evidence>
<evidence type="ECO:0000256" key="2">
    <source>
        <dbReference type="SAM" id="Phobius"/>
    </source>
</evidence>
<feature type="transmembrane region" description="Helical" evidence="2">
    <location>
        <begin position="260"/>
        <end position="282"/>
    </location>
</feature>
<feature type="transmembrane region" description="Helical" evidence="2">
    <location>
        <begin position="324"/>
        <end position="345"/>
    </location>
</feature>
<dbReference type="Proteomes" id="UP000289200">
    <property type="component" value="Unassembled WGS sequence"/>
</dbReference>
<feature type="transmembrane region" description="Helical" evidence="2">
    <location>
        <begin position="116"/>
        <end position="135"/>
    </location>
</feature>
<feature type="region of interest" description="Disordered" evidence="1">
    <location>
        <begin position="351"/>
        <end position="376"/>
    </location>
</feature>
<protein>
    <recommendedName>
        <fullName evidence="5">NnrS family protein</fullName>
    </recommendedName>
</protein>
<feature type="transmembrane region" description="Helical" evidence="2">
    <location>
        <begin position="172"/>
        <end position="189"/>
    </location>
</feature>
<name>A0A3S4F7P6_9BRAD</name>
<dbReference type="AlphaFoldDB" id="A0A3S4F7P6"/>
<sequence length="376" mass="38762">MRLRLGFLGLGALAMLTGLYGGLWRLGLDLPHGSSLAELHGALLICGLFGTVIGLERAVALGRDWAFLAPGLSGLGTLLMLSGAPLAGAVAYALAAAILLAATSTIAAAQPAVFTGTLVAGALAWLTGTVLWLSGSTVPEVAGWWLGFLILTIAGERLELGRLMAVKRGSEALFLLGVALIAAGAHNGLTSPNGAPLYGFALLVLTAWLIRHDVVRHTVRQAGQTRFMAVCMIAGYVWLGAAGALLLAMPPAETAFGYDAALHAVLIGFVFSMVFGHALIILPAVARVRIAYRPALYGPLVLLHAAVLLRVAGDVLAWQPGRAWSGPLTLVALLGFVGLIVGGIVRRPRRSDARTTATAPAPAAPVTPGPAANRGR</sequence>
<feature type="transmembrane region" description="Helical" evidence="2">
    <location>
        <begin position="294"/>
        <end position="312"/>
    </location>
</feature>
<keyword evidence="2" id="KW-1133">Transmembrane helix</keyword>
<comment type="caution">
    <text evidence="3">The sequence shown here is derived from an EMBL/GenBank/DDBJ whole genome shotgun (WGS) entry which is preliminary data.</text>
</comment>
<proteinExistence type="predicted"/>
<feature type="transmembrane region" description="Helical" evidence="2">
    <location>
        <begin position="195"/>
        <end position="215"/>
    </location>
</feature>
<feature type="transmembrane region" description="Helical" evidence="2">
    <location>
        <begin position="227"/>
        <end position="248"/>
    </location>
</feature>
<keyword evidence="4" id="KW-1185">Reference proteome</keyword>
<gene>
    <name evidence="3" type="ORF">RHODGE_RHODGE_00624</name>
</gene>
<evidence type="ECO:0000313" key="3">
    <source>
        <dbReference type="EMBL" id="VCU07534.1"/>
    </source>
</evidence>
<evidence type="ECO:0008006" key="5">
    <source>
        <dbReference type="Google" id="ProtNLM"/>
    </source>
</evidence>
<evidence type="ECO:0000313" key="4">
    <source>
        <dbReference type="Proteomes" id="UP000289200"/>
    </source>
</evidence>
<reference evidence="4" key="1">
    <citation type="submission" date="2018-10" db="EMBL/GenBank/DDBJ databases">
        <authorList>
            <person name="Peiro R."/>
            <person name="Begona"/>
            <person name="Cbmso G."/>
            <person name="Lopez M."/>
            <person name="Gonzalez S."/>
            <person name="Sacristan E."/>
            <person name="Castillo E."/>
        </authorList>
    </citation>
    <scope>NUCLEOTIDE SEQUENCE [LARGE SCALE GENOMIC DNA]</scope>
</reference>